<dbReference type="InterPro" id="IPR011989">
    <property type="entry name" value="ARM-like"/>
</dbReference>
<dbReference type="EMBL" id="AGNL01014290">
    <property type="protein sequence ID" value="EJK66770.1"/>
    <property type="molecule type" value="Genomic_DNA"/>
</dbReference>
<dbReference type="PROSITE" id="PS51379">
    <property type="entry name" value="4FE4S_FER_2"/>
    <property type="match status" value="1"/>
</dbReference>
<name>K0SN41_THAOC</name>
<dbReference type="CDD" id="cd22249">
    <property type="entry name" value="UDM1_RNF168_RNF169-like"/>
    <property type="match status" value="1"/>
</dbReference>
<dbReference type="GO" id="GO:0034198">
    <property type="term" value="P:cellular response to amino acid starvation"/>
    <property type="evidence" value="ECO:0007669"/>
    <property type="project" value="TreeGrafter"/>
</dbReference>
<gene>
    <name evidence="5" type="ORF">THAOC_12264</name>
</gene>
<dbReference type="OrthoDB" id="2110130at2759"/>
<feature type="region of interest" description="Disordered" evidence="3">
    <location>
        <begin position="1"/>
        <end position="63"/>
    </location>
</feature>
<evidence type="ECO:0000313" key="5">
    <source>
        <dbReference type="EMBL" id="EJK66770.1"/>
    </source>
</evidence>
<dbReference type="PANTHER" id="PTHR23346:SF7">
    <property type="entry name" value="STALLED RIBOSOME SENSOR GCN1"/>
    <property type="match status" value="1"/>
</dbReference>
<feature type="compositionally biased region" description="Polar residues" evidence="3">
    <location>
        <begin position="191"/>
        <end position="204"/>
    </location>
</feature>
<feature type="region of interest" description="Disordered" evidence="3">
    <location>
        <begin position="191"/>
        <end position="213"/>
    </location>
</feature>
<dbReference type="GO" id="GO:0005829">
    <property type="term" value="C:cytosol"/>
    <property type="evidence" value="ECO:0007669"/>
    <property type="project" value="TreeGrafter"/>
</dbReference>
<evidence type="ECO:0000259" key="4">
    <source>
        <dbReference type="PROSITE" id="PS51379"/>
    </source>
</evidence>
<evidence type="ECO:0000256" key="2">
    <source>
        <dbReference type="PROSITE-ProRule" id="PRU00103"/>
    </source>
</evidence>
<dbReference type="Gene3D" id="1.25.10.10">
    <property type="entry name" value="Leucine-rich Repeat Variant"/>
    <property type="match status" value="1"/>
</dbReference>
<organism evidence="5 6">
    <name type="scientific">Thalassiosira oceanica</name>
    <name type="common">Marine diatom</name>
    <dbReference type="NCBI Taxonomy" id="159749"/>
    <lineage>
        <taxon>Eukaryota</taxon>
        <taxon>Sar</taxon>
        <taxon>Stramenopiles</taxon>
        <taxon>Ochrophyta</taxon>
        <taxon>Bacillariophyta</taxon>
        <taxon>Coscinodiscophyceae</taxon>
        <taxon>Thalassiosirophycidae</taxon>
        <taxon>Thalassiosirales</taxon>
        <taxon>Thalassiosiraceae</taxon>
        <taxon>Thalassiosira</taxon>
    </lineage>
</organism>
<dbReference type="PANTHER" id="PTHR23346">
    <property type="entry name" value="TRANSLATIONAL ACTIVATOR GCN1-RELATED"/>
    <property type="match status" value="1"/>
</dbReference>
<feature type="region of interest" description="Disordered" evidence="3">
    <location>
        <begin position="548"/>
        <end position="567"/>
    </location>
</feature>
<dbReference type="InterPro" id="IPR016024">
    <property type="entry name" value="ARM-type_fold"/>
</dbReference>
<sequence length="582" mass="62404">MASISASTTHKVKKTVSKPVGKGKKNGILKTGTSSKLKGKAGGSGGPPLTRRGSAPRLKPSSELNHPQALDAFLSLDESKQKDRVLQEFLPHALGERATFHEGIAKPHTASTSQSRGQAAADIAVLVKKMGPMVVLKRFGVLAEVEKMLLPDGIGAAFGNGTGRGTNPGGGMRKIASAVSLASMDSSDANIPSTMSIGTSTLGTDSKRGKTTPQNAREGALLLLRALSELGLKSVEPFVVPMLAAALDECGSSSSSLREAASDASVAIITLANPLAMPMLVIPVLFEALQSPEWRVKSTALERLSQVAADAPRQVSKMLPQIIPIVTAQIWDTKPQVTKAANQALLSVCETNDNPDIKPAIPAVVHAISKPADTYKAVEELMATTFVATVDASTLSILCPILSRGLKEKNAVRKRSCCVVIENMSRLVDSPNAVAPFGPLLVPELKKVVEQVQFEDIRDIALSALQSLTKALGHSDIEEAMQSIMRAEAQRAEEEQKRIEEALEEERKAEAENKIKEEEERRQFKEAMEAQRLLDKLALEEEEAKKQKEFVKKEKQKTKTKTSGGKCQGCGLKKCKKTCPFA</sequence>
<proteinExistence type="predicted"/>
<evidence type="ECO:0000313" key="6">
    <source>
        <dbReference type="Proteomes" id="UP000266841"/>
    </source>
</evidence>
<feature type="compositionally biased region" description="Basic residues" evidence="3">
    <location>
        <begin position="10"/>
        <end position="27"/>
    </location>
</feature>
<keyword evidence="6" id="KW-1185">Reference proteome</keyword>
<dbReference type="Pfam" id="PF24987">
    <property type="entry name" value="HEAT_EF3_N"/>
    <property type="match status" value="1"/>
</dbReference>
<dbReference type="InterPro" id="IPR021133">
    <property type="entry name" value="HEAT_type_2"/>
</dbReference>
<dbReference type="Proteomes" id="UP000266841">
    <property type="component" value="Unassembled WGS sequence"/>
</dbReference>
<evidence type="ECO:0000256" key="3">
    <source>
        <dbReference type="SAM" id="MobiDB-lite"/>
    </source>
</evidence>
<feature type="domain" description="4Fe-4S ferredoxin-type" evidence="4">
    <location>
        <begin position="558"/>
        <end position="582"/>
    </location>
</feature>
<dbReference type="GO" id="GO:0006417">
    <property type="term" value="P:regulation of translation"/>
    <property type="evidence" value="ECO:0007669"/>
    <property type="project" value="TreeGrafter"/>
</dbReference>
<keyword evidence="1" id="KW-0677">Repeat</keyword>
<dbReference type="eggNOG" id="KOG1242">
    <property type="taxonomic scope" value="Eukaryota"/>
</dbReference>
<dbReference type="FunFam" id="1.25.10.10:FF:000550">
    <property type="entry name" value="Predicted protein"/>
    <property type="match status" value="1"/>
</dbReference>
<dbReference type="PROSITE" id="PS50077">
    <property type="entry name" value="HEAT_REPEAT"/>
    <property type="match status" value="1"/>
</dbReference>
<evidence type="ECO:0000256" key="1">
    <source>
        <dbReference type="ARBA" id="ARBA00022737"/>
    </source>
</evidence>
<dbReference type="Pfam" id="PF24984">
    <property type="entry name" value="HEAT_EF3_GNC1"/>
    <property type="match status" value="1"/>
</dbReference>
<dbReference type="AlphaFoldDB" id="K0SN41"/>
<comment type="caution">
    <text evidence="5">The sequence shown here is derived from an EMBL/GenBank/DDBJ whole genome shotgun (WGS) entry which is preliminary data.</text>
</comment>
<reference evidence="5 6" key="1">
    <citation type="journal article" date="2012" name="Genome Biol.">
        <title>Genome and low-iron response of an oceanic diatom adapted to chronic iron limitation.</title>
        <authorList>
            <person name="Lommer M."/>
            <person name="Specht M."/>
            <person name="Roy A.S."/>
            <person name="Kraemer L."/>
            <person name="Andreson R."/>
            <person name="Gutowska M.A."/>
            <person name="Wolf J."/>
            <person name="Bergner S.V."/>
            <person name="Schilhabel M.B."/>
            <person name="Klostermeier U.C."/>
            <person name="Beiko R.G."/>
            <person name="Rosenstiel P."/>
            <person name="Hippler M."/>
            <person name="Laroche J."/>
        </authorList>
    </citation>
    <scope>NUCLEOTIDE SEQUENCE [LARGE SCALE GENOMIC DNA]</scope>
    <source>
        <strain evidence="5 6">CCMP1005</strain>
    </source>
</reference>
<dbReference type="InterPro" id="IPR017896">
    <property type="entry name" value="4Fe4S_Fe-S-bd"/>
</dbReference>
<dbReference type="SUPFAM" id="SSF48371">
    <property type="entry name" value="ARM repeat"/>
    <property type="match status" value="1"/>
</dbReference>
<protein>
    <recommendedName>
        <fullName evidence="4">4Fe-4S ferredoxin-type domain-containing protein</fullName>
    </recommendedName>
</protein>
<feature type="repeat" description="HEAT" evidence="2">
    <location>
        <begin position="441"/>
        <end position="479"/>
    </location>
</feature>
<dbReference type="OMA" id="GCGLKKC"/>
<accession>K0SN41</accession>
<dbReference type="GO" id="GO:0019887">
    <property type="term" value="F:protein kinase regulator activity"/>
    <property type="evidence" value="ECO:0007669"/>
    <property type="project" value="TreeGrafter"/>
</dbReference>